<organism evidence="5 6">
    <name type="scientific">Acidovorax delafieldii 2AN</name>
    <dbReference type="NCBI Taxonomy" id="573060"/>
    <lineage>
        <taxon>Bacteria</taxon>
        <taxon>Pseudomonadati</taxon>
        <taxon>Pseudomonadota</taxon>
        <taxon>Betaproteobacteria</taxon>
        <taxon>Burkholderiales</taxon>
        <taxon>Comamonadaceae</taxon>
        <taxon>Acidovorax</taxon>
    </lineage>
</organism>
<dbReference type="Pfam" id="PF05433">
    <property type="entry name" value="Rick_17kDa_Anti"/>
    <property type="match status" value="1"/>
</dbReference>
<dbReference type="RefSeq" id="WP_005795243.1">
    <property type="nucleotide sequence ID" value="NZ_ACQT01000037.1"/>
</dbReference>
<keyword evidence="3" id="KW-0732">Signal</keyword>
<dbReference type="PANTHER" id="PTHR35603">
    <property type="match status" value="1"/>
</dbReference>
<name>C5T3W2_ACIDE</name>
<sequence>MHQITRSAMLAGSILMLGALAACAPQRTAPTYYPSGGYSSGYQSNAPAYSNNAMGTEYGRVANIEVLQGRSQGQTSGAGAVLGAVVGGVLGNQVGRGSGRAAATAVGVVGGAVAGNAIEGRNSGGGDVQGYRISVQLDQGGYRSYDVSNPGDLRPGDRVRLYNGQISRL</sequence>
<gene>
    <name evidence="5" type="ORF">AcdelDRAFT_1592</name>
</gene>
<keyword evidence="6" id="KW-1185">Reference proteome</keyword>
<dbReference type="PROSITE" id="PS51257">
    <property type="entry name" value="PROKAR_LIPOPROTEIN"/>
    <property type="match status" value="1"/>
</dbReference>
<dbReference type="GO" id="GO:0019867">
    <property type="term" value="C:outer membrane"/>
    <property type="evidence" value="ECO:0007669"/>
    <property type="project" value="InterPro"/>
</dbReference>
<feature type="signal peptide" evidence="3">
    <location>
        <begin position="1"/>
        <end position="21"/>
    </location>
</feature>
<proteinExistence type="predicted"/>
<evidence type="ECO:0000259" key="4">
    <source>
        <dbReference type="Pfam" id="PF05433"/>
    </source>
</evidence>
<evidence type="ECO:0000313" key="5">
    <source>
        <dbReference type="EMBL" id="EER60832.1"/>
    </source>
</evidence>
<evidence type="ECO:0000256" key="1">
    <source>
        <dbReference type="ARBA" id="ARBA00004370"/>
    </source>
</evidence>
<reference evidence="5 6" key="1">
    <citation type="submission" date="2009-05" db="EMBL/GenBank/DDBJ databases">
        <title>The draft genome of Acidovorax delafieldii 2AN.</title>
        <authorList>
            <consortium name="US DOE Joint Genome Institute (JGI-PGF)"/>
            <person name="Lucas S."/>
            <person name="Copeland A."/>
            <person name="Lapidus A."/>
            <person name="Glavina del Rio T."/>
            <person name="Tice H."/>
            <person name="Bruce D."/>
            <person name="Goodwin L."/>
            <person name="Pitluck S."/>
            <person name="Larimer F."/>
            <person name="Land M.L."/>
            <person name="Hauser L."/>
            <person name="Shelobolina E.S."/>
            <person name="Picardal F."/>
            <person name="Roden E."/>
            <person name="Emerson D."/>
        </authorList>
    </citation>
    <scope>NUCLEOTIDE SEQUENCE [LARGE SCALE GENOMIC DNA]</scope>
    <source>
        <strain evidence="5 6">2AN</strain>
    </source>
</reference>
<evidence type="ECO:0000256" key="2">
    <source>
        <dbReference type="ARBA" id="ARBA00023136"/>
    </source>
</evidence>
<dbReference type="PATRIC" id="fig|573060.9.peg.3555"/>
<dbReference type="InterPro" id="IPR008816">
    <property type="entry name" value="Gly_zipper_2TM_dom"/>
</dbReference>
<comment type="caution">
    <text evidence="5">The sequence shown here is derived from an EMBL/GenBank/DDBJ whole genome shotgun (WGS) entry which is preliminary data.</text>
</comment>
<evidence type="ECO:0000313" key="6">
    <source>
        <dbReference type="Proteomes" id="UP000003856"/>
    </source>
</evidence>
<dbReference type="PANTHER" id="PTHR35603:SF2">
    <property type="entry name" value="OUTER MEMBRANE LIPOPROTEIN"/>
    <property type="match status" value="1"/>
</dbReference>
<dbReference type="OrthoDB" id="9153931at2"/>
<accession>C5T3W2</accession>
<protein>
    <submittedName>
        <fullName evidence="5">17 kDa surface antigen</fullName>
    </submittedName>
</protein>
<comment type="subcellular location">
    <subcellularLocation>
        <location evidence="1">Membrane</location>
    </subcellularLocation>
</comment>
<evidence type="ECO:0000256" key="3">
    <source>
        <dbReference type="SAM" id="SignalP"/>
    </source>
</evidence>
<dbReference type="InterPro" id="IPR051407">
    <property type="entry name" value="Bact_OM_lipoprot/Surf_antigen"/>
</dbReference>
<dbReference type="Proteomes" id="UP000003856">
    <property type="component" value="Unassembled WGS sequence"/>
</dbReference>
<dbReference type="AlphaFoldDB" id="C5T3W2"/>
<feature type="domain" description="Glycine zipper 2TM" evidence="4">
    <location>
        <begin position="78"/>
        <end position="119"/>
    </location>
</feature>
<feature type="chain" id="PRO_5002955580" evidence="3">
    <location>
        <begin position="22"/>
        <end position="169"/>
    </location>
</feature>
<keyword evidence="2" id="KW-0472">Membrane</keyword>
<dbReference type="EMBL" id="ACQT01000037">
    <property type="protein sequence ID" value="EER60832.1"/>
    <property type="molecule type" value="Genomic_DNA"/>
</dbReference>